<dbReference type="InterPro" id="IPR052050">
    <property type="entry name" value="SecEffector_AnkRepeat"/>
</dbReference>
<sequence>MIQFLHDNGYRDCSTRAINWVAYNGYLEIVKWLHENTAINPTNKALDNADGNGYMNIVEYLEKHCNIEFFIEIRHVNCSTKVMDVVAKYGHLDVVQ</sequence>
<evidence type="ECO:0000313" key="2">
    <source>
        <dbReference type="Proteomes" id="UP000243217"/>
    </source>
</evidence>
<name>A0A1V9ZFN8_9STRA</name>
<comment type="caution">
    <text evidence="1">The sequence shown here is derived from an EMBL/GenBank/DDBJ whole genome shotgun (WGS) entry which is preliminary data.</text>
</comment>
<proteinExistence type="predicted"/>
<dbReference type="AlphaFoldDB" id="A0A1V9ZFN8"/>
<organism evidence="1 2">
    <name type="scientific">Thraustotheca clavata</name>
    <dbReference type="NCBI Taxonomy" id="74557"/>
    <lineage>
        <taxon>Eukaryota</taxon>
        <taxon>Sar</taxon>
        <taxon>Stramenopiles</taxon>
        <taxon>Oomycota</taxon>
        <taxon>Saprolegniomycetes</taxon>
        <taxon>Saprolegniales</taxon>
        <taxon>Achlyaceae</taxon>
        <taxon>Thraustotheca</taxon>
    </lineage>
</organism>
<evidence type="ECO:0000313" key="1">
    <source>
        <dbReference type="EMBL" id="OQR96806.1"/>
    </source>
</evidence>
<dbReference type="SUPFAM" id="SSF48403">
    <property type="entry name" value="Ankyrin repeat"/>
    <property type="match status" value="1"/>
</dbReference>
<reference evidence="1 2" key="1">
    <citation type="journal article" date="2014" name="Genome Biol. Evol.">
        <title>The secreted proteins of Achlya hypogyna and Thraustotheca clavata identify the ancestral oomycete secretome and reveal gene acquisitions by horizontal gene transfer.</title>
        <authorList>
            <person name="Misner I."/>
            <person name="Blouin N."/>
            <person name="Leonard G."/>
            <person name="Richards T.A."/>
            <person name="Lane C.E."/>
        </authorList>
    </citation>
    <scope>NUCLEOTIDE SEQUENCE [LARGE SCALE GENOMIC DNA]</scope>
    <source>
        <strain evidence="1 2">ATCC 34112</strain>
    </source>
</reference>
<dbReference type="PANTHER" id="PTHR46586:SF3">
    <property type="entry name" value="ANKYRIN REPEAT-CONTAINING PROTEIN"/>
    <property type="match status" value="1"/>
</dbReference>
<dbReference type="InterPro" id="IPR036770">
    <property type="entry name" value="Ankyrin_rpt-contain_sf"/>
</dbReference>
<protein>
    <recommendedName>
        <fullName evidence="3">Ankyrin repeat protein</fullName>
    </recommendedName>
</protein>
<keyword evidence="2" id="KW-1185">Reference proteome</keyword>
<dbReference type="Proteomes" id="UP000243217">
    <property type="component" value="Unassembled WGS sequence"/>
</dbReference>
<dbReference type="PANTHER" id="PTHR46586">
    <property type="entry name" value="ANKYRIN REPEAT-CONTAINING PROTEIN"/>
    <property type="match status" value="1"/>
</dbReference>
<dbReference type="EMBL" id="JNBS01001948">
    <property type="protein sequence ID" value="OQR96806.1"/>
    <property type="molecule type" value="Genomic_DNA"/>
</dbReference>
<gene>
    <name evidence="1" type="ORF">THRCLA_21981</name>
</gene>
<evidence type="ECO:0008006" key="3">
    <source>
        <dbReference type="Google" id="ProtNLM"/>
    </source>
</evidence>
<dbReference type="Gene3D" id="1.25.40.20">
    <property type="entry name" value="Ankyrin repeat-containing domain"/>
    <property type="match status" value="1"/>
</dbReference>
<accession>A0A1V9ZFN8</accession>